<dbReference type="InterPro" id="IPR042565">
    <property type="entry name" value="T7SS_EssB_C"/>
</dbReference>
<name>A0A4Y9FQ69_STRAI</name>
<gene>
    <name evidence="4" type="primary">essB</name>
    <name evidence="4" type="ORF">E4U01_02945</name>
</gene>
<evidence type="ECO:0000256" key="3">
    <source>
        <dbReference type="SAM" id="Phobius"/>
    </source>
</evidence>
<protein>
    <submittedName>
        <fullName evidence="4">Type VII secretion protein EssB</fullName>
    </submittedName>
</protein>
<dbReference type="Gene3D" id="1.25.40.680">
    <property type="entry name" value="Type VII secretion system EssB, C-terminal-like domain"/>
    <property type="match status" value="1"/>
</dbReference>
<keyword evidence="3" id="KW-0472">Membrane</keyword>
<dbReference type="NCBIfam" id="TIGR03926">
    <property type="entry name" value="T7_EssB"/>
    <property type="match status" value="1"/>
</dbReference>
<accession>A0A4Y9FQ69</accession>
<evidence type="ECO:0000256" key="1">
    <source>
        <dbReference type="ARBA" id="ARBA00010163"/>
    </source>
</evidence>
<evidence type="ECO:0000313" key="5">
    <source>
        <dbReference type="Proteomes" id="UP000297747"/>
    </source>
</evidence>
<dbReference type="Proteomes" id="UP000297747">
    <property type="component" value="Unassembled WGS sequence"/>
</dbReference>
<sequence length="406" mass="46346">MEPTMKKLKIELLIEDVKGNREVAYTLLEADHPLFLTADVHIKEEVLLVESHLEEGMYDWGRLGELTVEEQLRHLLNIGRLYEELAFSKYTYSFEPESIVFTMNASPRFIHKGIKGQVPPYDLLTADEFLQRYKAMILSLLDDKTDYSSLMDGKLPFYKGNLFCETVLEAESILDVVSLLQEKYTEEKDFNEQHYSRTPNSLLTKLKFSALISSIVALCSLVGIAYLLFFALPRQEMISTIRLAFIQEDYSQVISSVKNIDSKSLSQDDKYIVAYSVVMTEHLTDEQKAELSKISSQSNEDYLRYWVLIGQAKIDEAIDIASFLDDPQLLMYGMTKKIDEIQRDPEMTSEERTEKINGYKSKLEELKKQYLTPSDASDKEETTKIEDASSAATSSSSTTSSSSSKQ</sequence>
<evidence type="ECO:0000313" key="4">
    <source>
        <dbReference type="EMBL" id="TFU31321.1"/>
    </source>
</evidence>
<dbReference type="EMBL" id="SPQA01000006">
    <property type="protein sequence ID" value="TFU31321.1"/>
    <property type="molecule type" value="Genomic_DNA"/>
</dbReference>
<comment type="caution">
    <text evidence="4">The sequence shown here is derived from an EMBL/GenBank/DDBJ whole genome shotgun (WGS) entry which is preliminary data.</text>
</comment>
<dbReference type="AlphaFoldDB" id="A0A4Y9FQ69"/>
<dbReference type="Gene3D" id="1.10.510.10">
    <property type="entry name" value="Transferase(Phosphotransferase) domain 1"/>
    <property type="match status" value="1"/>
</dbReference>
<proteinExistence type="inferred from homology"/>
<feature type="region of interest" description="Disordered" evidence="2">
    <location>
        <begin position="370"/>
        <end position="406"/>
    </location>
</feature>
<reference evidence="4 5" key="1">
    <citation type="submission" date="2019-03" db="EMBL/GenBank/DDBJ databases">
        <title>Diversity of the mouse oral microbiome.</title>
        <authorList>
            <person name="Joseph S."/>
            <person name="Aduse-Opoku J."/>
            <person name="Curtis M."/>
            <person name="Wade W."/>
            <person name="Hashim A."/>
        </authorList>
    </citation>
    <scope>NUCLEOTIDE SEQUENCE [LARGE SCALE GENOMIC DNA]</scope>
    <source>
        <strain evidence="4 5">HT4</strain>
    </source>
</reference>
<feature type="compositionally biased region" description="Basic and acidic residues" evidence="2">
    <location>
        <begin position="376"/>
        <end position="387"/>
    </location>
</feature>
<dbReference type="Pfam" id="PF10140">
    <property type="entry name" value="YukC"/>
    <property type="match status" value="1"/>
</dbReference>
<comment type="similarity">
    <text evidence="1">Belongs to the EssB family.</text>
</comment>
<keyword evidence="3" id="KW-1133">Transmembrane helix</keyword>
<organism evidence="4 5">
    <name type="scientific">Streptococcus acidominimus</name>
    <dbReference type="NCBI Taxonomy" id="1326"/>
    <lineage>
        <taxon>Bacteria</taxon>
        <taxon>Bacillati</taxon>
        <taxon>Bacillota</taxon>
        <taxon>Bacilli</taxon>
        <taxon>Lactobacillales</taxon>
        <taxon>Streptococcaceae</taxon>
        <taxon>Streptococcus</taxon>
    </lineage>
</organism>
<evidence type="ECO:0000256" key="2">
    <source>
        <dbReference type="SAM" id="MobiDB-lite"/>
    </source>
</evidence>
<feature type="transmembrane region" description="Helical" evidence="3">
    <location>
        <begin position="208"/>
        <end position="232"/>
    </location>
</feature>
<keyword evidence="3" id="KW-0812">Transmembrane</keyword>
<dbReference type="InterPro" id="IPR018778">
    <property type="entry name" value="T7SS_EssB"/>
</dbReference>
<feature type="compositionally biased region" description="Low complexity" evidence="2">
    <location>
        <begin position="388"/>
        <end position="406"/>
    </location>
</feature>